<dbReference type="Proteomes" id="UP000284702">
    <property type="component" value="Unassembled WGS sequence"/>
</dbReference>
<evidence type="ECO:0008006" key="8">
    <source>
        <dbReference type="Google" id="ProtNLM"/>
    </source>
</evidence>
<dbReference type="GO" id="GO:0005886">
    <property type="term" value="C:plasma membrane"/>
    <property type="evidence" value="ECO:0007669"/>
    <property type="project" value="TreeGrafter"/>
</dbReference>
<evidence type="ECO:0000256" key="5">
    <source>
        <dbReference type="SAM" id="Phobius"/>
    </source>
</evidence>
<reference evidence="6" key="1">
    <citation type="submission" date="2018-07" db="EMBL/GenBank/DDBJ databases">
        <title>Annotation of Aphanomyces astaci genome assembly.</title>
        <authorList>
            <person name="Studholme D.J."/>
        </authorList>
    </citation>
    <scope>NUCLEOTIDE SEQUENCE [LARGE SCALE GENOMIC DNA]</scope>
    <source>
        <strain evidence="6">Pc</strain>
    </source>
</reference>
<dbReference type="EMBL" id="MZMZ02006008">
    <property type="protein sequence ID" value="RQM11098.1"/>
    <property type="molecule type" value="Genomic_DNA"/>
</dbReference>
<dbReference type="SUPFAM" id="SSF81321">
    <property type="entry name" value="Family A G protein-coupled receptor-like"/>
    <property type="match status" value="1"/>
</dbReference>
<accession>A0A3R7Y3H5</accession>
<dbReference type="AlphaFoldDB" id="A0A3R7Y3H5"/>
<evidence type="ECO:0000256" key="1">
    <source>
        <dbReference type="ARBA" id="ARBA00004141"/>
    </source>
</evidence>
<feature type="transmembrane region" description="Helical" evidence="5">
    <location>
        <begin position="12"/>
        <end position="29"/>
    </location>
</feature>
<feature type="transmembrane region" description="Helical" evidence="5">
    <location>
        <begin position="126"/>
        <end position="149"/>
    </location>
</feature>
<dbReference type="VEuPathDB" id="FungiDB:H257_05866"/>
<feature type="transmembrane region" description="Helical" evidence="5">
    <location>
        <begin position="175"/>
        <end position="195"/>
    </location>
</feature>
<keyword evidence="3 5" id="KW-1133">Transmembrane helix</keyword>
<name>A0A3R7Y3H5_APHAT</name>
<dbReference type="GO" id="GO:0007189">
    <property type="term" value="P:adenylate cyclase-activating G protein-coupled receptor signaling pathway"/>
    <property type="evidence" value="ECO:0007669"/>
    <property type="project" value="TreeGrafter"/>
</dbReference>
<evidence type="ECO:0000256" key="4">
    <source>
        <dbReference type="ARBA" id="ARBA00023136"/>
    </source>
</evidence>
<protein>
    <recommendedName>
        <fullName evidence="8">G-protein coupled receptors family 1 profile domain-containing protein</fullName>
    </recommendedName>
</protein>
<keyword evidence="7" id="KW-1185">Reference proteome</keyword>
<evidence type="ECO:0000256" key="2">
    <source>
        <dbReference type="ARBA" id="ARBA00022692"/>
    </source>
</evidence>
<comment type="subcellular location">
    <subcellularLocation>
        <location evidence="1">Membrane</location>
        <topology evidence="1">Multi-pass membrane protein</topology>
    </subcellularLocation>
</comment>
<dbReference type="PANTHER" id="PTHR23112">
    <property type="entry name" value="G PROTEIN-COUPLED RECEPTOR 157-RELATED"/>
    <property type="match status" value="1"/>
</dbReference>
<evidence type="ECO:0000313" key="6">
    <source>
        <dbReference type="EMBL" id="RQM11098.1"/>
    </source>
</evidence>
<evidence type="ECO:0000313" key="7">
    <source>
        <dbReference type="Proteomes" id="UP000284702"/>
    </source>
</evidence>
<evidence type="ECO:0000256" key="3">
    <source>
        <dbReference type="ARBA" id="ARBA00022989"/>
    </source>
</evidence>
<comment type="caution">
    <text evidence="6">The sequence shown here is derived from an EMBL/GenBank/DDBJ whole genome shotgun (WGS) entry which is preliminary data.</text>
</comment>
<keyword evidence="2 5" id="KW-0812">Transmembrane</keyword>
<feature type="transmembrane region" description="Helical" evidence="5">
    <location>
        <begin position="41"/>
        <end position="66"/>
    </location>
</feature>
<keyword evidence="4 5" id="KW-0472">Membrane</keyword>
<dbReference type="GO" id="GO:0004930">
    <property type="term" value="F:G protein-coupled receptor activity"/>
    <property type="evidence" value="ECO:0007669"/>
    <property type="project" value="TreeGrafter"/>
</dbReference>
<dbReference type="PANTHER" id="PTHR23112:SF0">
    <property type="entry name" value="TRANSMEMBRANE PROTEIN 116"/>
    <property type="match status" value="1"/>
</dbReference>
<gene>
    <name evidence="6" type="ORF">B5M09_009264</name>
</gene>
<feature type="non-terminal residue" evidence="6">
    <location>
        <position position="267"/>
    </location>
</feature>
<proteinExistence type="predicted"/>
<feature type="transmembrane region" description="Helical" evidence="5">
    <location>
        <begin position="86"/>
        <end position="114"/>
    </location>
</feature>
<sequence>MNVWRECACNRDASVLSAIGCVFILYRYIIRRKAERDITTILVTALAAFELMIAVAKFPALSFLEFKRNRDMPGHFLNSNRPMCQIQAYVLDVFMLQAVLWNGYLAFNLLRVVVYRDSNKALMGRFWKYFFCTTMFTVLWGLSAALPIWPDDRNRLDSLFGYAKFFCWIQETRYIAIRFIPFVVATLLFIVAVTIKVRRVSLSSSLPPSVYLEDIRSHASGYYAHGVNSGDCMTIFASTFNMAEGAVPPPDQLDQWIPKGHDIYVIG</sequence>
<dbReference type="Gene3D" id="1.20.1070.10">
    <property type="entry name" value="Rhodopsin 7-helix transmembrane proteins"/>
    <property type="match status" value="1"/>
</dbReference>
<organism evidence="6 7">
    <name type="scientific">Aphanomyces astaci</name>
    <name type="common">Crayfish plague agent</name>
    <dbReference type="NCBI Taxonomy" id="112090"/>
    <lineage>
        <taxon>Eukaryota</taxon>
        <taxon>Sar</taxon>
        <taxon>Stramenopiles</taxon>
        <taxon>Oomycota</taxon>
        <taxon>Saprolegniomycetes</taxon>
        <taxon>Saprolegniales</taxon>
        <taxon>Verrucalvaceae</taxon>
        <taxon>Aphanomyces</taxon>
    </lineage>
</organism>